<organism evidence="1 2">
    <name type="scientific">Plasmodium falciparum (isolate Camp / Malaysia)</name>
    <dbReference type="NCBI Taxonomy" id="5835"/>
    <lineage>
        <taxon>Eukaryota</taxon>
        <taxon>Sar</taxon>
        <taxon>Alveolata</taxon>
        <taxon>Apicomplexa</taxon>
        <taxon>Aconoidasida</taxon>
        <taxon>Haemosporida</taxon>
        <taxon>Plasmodiidae</taxon>
        <taxon>Plasmodium</taxon>
        <taxon>Plasmodium (Laverania)</taxon>
    </lineage>
</organism>
<name>A0A024XFQ1_PLAFC</name>
<protein>
    <submittedName>
        <fullName evidence="1">Uncharacterized protein</fullName>
    </submittedName>
</protein>
<dbReference type="AlphaFoldDB" id="A0A024XFQ1"/>
<accession>A0A024XFQ1</accession>
<dbReference type="Proteomes" id="UP000030694">
    <property type="component" value="Unassembled WGS sequence"/>
</dbReference>
<reference evidence="1 2" key="2">
    <citation type="submission" date="2013-02" db="EMBL/GenBank/DDBJ databases">
        <title>The Genome Sequence of Plasmodium falciparum CAMP/Malaysia.</title>
        <authorList>
            <consortium name="The Broad Institute Genome Sequencing Platform"/>
            <consortium name="The Broad Institute Genome Sequencing Center for Infectious Disease"/>
            <person name="Neafsey D."/>
            <person name="Cheeseman I."/>
            <person name="Volkman S."/>
            <person name="Adams J."/>
            <person name="Walker B."/>
            <person name="Young S.K."/>
            <person name="Zeng Q."/>
            <person name="Gargeya S."/>
            <person name="Fitzgerald M."/>
            <person name="Haas B."/>
            <person name="Abouelleil A."/>
            <person name="Alvarado L."/>
            <person name="Arachchi H.M."/>
            <person name="Berlin A.M."/>
            <person name="Chapman S.B."/>
            <person name="Dewar J."/>
            <person name="Goldberg J."/>
            <person name="Griggs A."/>
            <person name="Gujja S."/>
            <person name="Hansen M."/>
            <person name="Howarth C."/>
            <person name="Imamovic A."/>
            <person name="Larimer J."/>
            <person name="McCowan C."/>
            <person name="Murphy C."/>
            <person name="Neiman D."/>
            <person name="Pearson M."/>
            <person name="Priest M."/>
            <person name="Roberts A."/>
            <person name="Saif S."/>
            <person name="Shea T."/>
            <person name="Sisk P."/>
            <person name="Sykes S."/>
            <person name="Wortman J."/>
            <person name="Nusbaum C."/>
            <person name="Birren B."/>
        </authorList>
    </citation>
    <scope>NUCLEOTIDE SEQUENCE [LARGE SCALE GENOMIC DNA]</scope>
    <source>
        <strain evidence="1 2">CAMP/Malaysia</strain>
    </source>
</reference>
<proteinExistence type="predicted"/>
<sequence>MPRHLISDAHEWINEIPTVPTCYLAKPQPRERAWQNQRGKKTLLSFTLVGSLTGAVHLLKNNADVQRQAQREQKSRVD</sequence>
<reference evidence="1 2" key="1">
    <citation type="submission" date="2013-02" db="EMBL/GenBank/DDBJ databases">
        <title>The Genome Annotation of Plasmodium falciparum CAMP/Malaysia.</title>
        <authorList>
            <consortium name="The Broad Institute Genome Sequencing Platform"/>
            <consortium name="The Broad Institute Genome Sequencing Center for Infectious Disease"/>
            <person name="Neafsey D."/>
            <person name="Hoffman S."/>
            <person name="Volkman S."/>
            <person name="Rosenthal P."/>
            <person name="Walker B."/>
            <person name="Young S.K."/>
            <person name="Zeng Q."/>
            <person name="Gargeya S."/>
            <person name="Fitzgerald M."/>
            <person name="Haas B."/>
            <person name="Abouelleil A."/>
            <person name="Allen A.W."/>
            <person name="Alvarado L."/>
            <person name="Arachchi H.M."/>
            <person name="Berlin A.M."/>
            <person name="Chapman S.B."/>
            <person name="Gainer-Dewar J."/>
            <person name="Goldberg J."/>
            <person name="Griggs A."/>
            <person name="Gujja S."/>
            <person name="Hansen M."/>
            <person name="Howarth C."/>
            <person name="Imamovic A."/>
            <person name="Ireland A."/>
            <person name="Larimer J."/>
            <person name="McCowan C."/>
            <person name="Murphy C."/>
            <person name="Pearson M."/>
            <person name="Poon T.W."/>
            <person name="Priest M."/>
            <person name="Roberts A."/>
            <person name="Saif S."/>
            <person name="Shea T."/>
            <person name="Sisk P."/>
            <person name="Sykes S."/>
            <person name="Wortman J."/>
            <person name="Nusbaum C."/>
            <person name="Birren B."/>
        </authorList>
    </citation>
    <scope>NUCLEOTIDE SEQUENCE [LARGE SCALE GENOMIC DNA]</scope>
    <source>
        <strain evidence="1 2">CAMP/Malaysia</strain>
    </source>
</reference>
<dbReference type="OMA" id="TLVWHGE"/>
<dbReference type="EMBL" id="KI927458">
    <property type="protein sequence ID" value="ETW64085.1"/>
    <property type="molecule type" value="Genomic_DNA"/>
</dbReference>
<evidence type="ECO:0000313" key="1">
    <source>
        <dbReference type="EMBL" id="ETW64085.1"/>
    </source>
</evidence>
<gene>
    <name evidence="1" type="ORF">PFMC_00109</name>
</gene>
<evidence type="ECO:0000313" key="2">
    <source>
        <dbReference type="Proteomes" id="UP000030694"/>
    </source>
</evidence>